<name>A0AA41W5N0_9GAMM</name>
<sequence length="146" mass="16910">MIEPVSSNNIDQVLPLIRLYQAFYHVKVVCDSDNRKFFSQFDIDNPLGCLFVARDDEQVIGFATVYFSFSSTLIQKVAVMNDLFVVPDYRGHGKGRELIEHCRYFARQRGAGRLQWVTAPDNRQAQQLYDATPARKSVWNFYAYDV</sequence>
<evidence type="ECO:0000256" key="2">
    <source>
        <dbReference type="ARBA" id="ARBA00023315"/>
    </source>
</evidence>
<dbReference type="RefSeq" id="WP_251260390.1">
    <property type="nucleotide sequence ID" value="NZ_JAMQGP010000002.1"/>
</dbReference>
<dbReference type="InterPro" id="IPR016181">
    <property type="entry name" value="Acyl_CoA_acyltransferase"/>
</dbReference>
<dbReference type="InterPro" id="IPR051016">
    <property type="entry name" value="Diverse_Substrate_AcTransf"/>
</dbReference>
<dbReference type="Proteomes" id="UP001165393">
    <property type="component" value="Unassembled WGS sequence"/>
</dbReference>
<evidence type="ECO:0000256" key="1">
    <source>
        <dbReference type="ARBA" id="ARBA00022679"/>
    </source>
</evidence>
<organism evidence="4 5">
    <name type="scientific">Echinimonas agarilytica</name>
    <dbReference type="NCBI Taxonomy" id="1215918"/>
    <lineage>
        <taxon>Bacteria</taxon>
        <taxon>Pseudomonadati</taxon>
        <taxon>Pseudomonadota</taxon>
        <taxon>Gammaproteobacteria</taxon>
        <taxon>Alteromonadales</taxon>
        <taxon>Echinimonadaceae</taxon>
        <taxon>Echinimonas</taxon>
    </lineage>
</organism>
<dbReference type="SUPFAM" id="SSF55729">
    <property type="entry name" value="Acyl-CoA N-acyltransferases (Nat)"/>
    <property type="match status" value="1"/>
</dbReference>
<keyword evidence="5" id="KW-1185">Reference proteome</keyword>
<keyword evidence="1" id="KW-0808">Transferase</keyword>
<dbReference type="CDD" id="cd04301">
    <property type="entry name" value="NAT_SF"/>
    <property type="match status" value="1"/>
</dbReference>
<comment type="caution">
    <text evidence="4">The sequence shown here is derived from an EMBL/GenBank/DDBJ whole genome shotgun (WGS) entry which is preliminary data.</text>
</comment>
<gene>
    <name evidence="4" type="ORF">NAF29_04935</name>
</gene>
<feature type="domain" description="N-acetyltransferase" evidence="3">
    <location>
        <begin position="1"/>
        <end position="146"/>
    </location>
</feature>
<keyword evidence="2" id="KW-0012">Acyltransferase</keyword>
<dbReference type="InterPro" id="IPR000182">
    <property type="entry name" value="GNAT_dom"/>
</dbReference>
<dbReference type="Pfam" id="PF00583">
    <property type="entry name" value="Acetyltransf_1"/>
    <property type="match status" value="1"/>
</dbReference>
<dbReference type="PANTHER" id="PTHR10545:SF42">
    <property type="entry name" value="ACETYLTRANSFERASE"/>
    <property type="match status" value="1"/>
</dbReference>
<dbReference type="PROSITE" id="PS51186">
    <property type="entry name" value="GNAT"/>
    <property type="match status" value="1"/>
</dbReference>
<dbReference type="AlphaFoldDB" id="A0AA41W5N0"/>
<dbReference type="EMBL" id="JAMQGP010000002">
    <property type="protein sequence ID" value="MCM2679022.1"/>
    <property type="molecule type" value="Genomic_DNA"/>
</dbReference>
<proteinExistence type="predicted"/>
<reference evidence="4 5" key="1">
    <citation type="journal article" date="2013" name="Antonie Van Leeuwenhoek">
        <title>Echinimonas agarilytica gen. nov., sp. nov., a new gammaproteobacterium isolated from the sea urchin Strongylocentrotus intermedius.</title>
        <authorList>
            <person name="Nedashkovskaya O.I."/>
            <person name="Stenkova A.M."/>
            <person name="Zhukova N.V."/>
            <person name="Van Trappen S."/>
            <person name="Lee J.S."/>
            <person name="Kim S.B."/>
        </authorList>
    </citation>
    <scope>NUCLEOTIDE SEQUENCE [LARGE SCALE GENOMIC DNA]</scope>
    <source>
        <strain evidence="4 5">KMM 6351</strain>
    </source>
</reference>
<dbReference type="Gene3D" id="3.40.630.30">
    <property type="match status" value="1"/>
</dbReference>
<dbReference type="PANTHER" id="PTHR10545">
    <property type="entry name" value="DIAMINE N-ACETYLTRANSFERASE"/>
    <property type="match status" value="1"/>
</dbReference>
<evidence type="ECO:0000313" key="4">
    <source>
        <dbReference type="EMBL" id="MCM2679022.1"/>
    </source>
</evidence>
<evidence type="ECO:0000313" key="5">
    <source>
        <dbReference type="Proteomes" id="UP001165393"/>
    </source>
</evidence>
<dbReference type="GO" id="GO:0008080">
    <property type="term" value="F:N-acetyltransferase activity"/>
    <property type="evidence" value="ECO:0007669"/>
    <property type="project" value="TreeGrafter"/>
</dbReference>
<accession>A0AA41W5N0</accession>
<protein>
    <submittedName>
        <fullName evidence="4">GNAT family N-acetyltransferase</fullName>
    </submittedName>
</protein>
<evidence type="ECO:0000259" key="3">
    <source>
        <dbReference type="PROSITE" id="PS51186"/>
    </source>
</evidence>